<gene>
    <name evidence="2" type="ORF">BJP34_11310</name>
</gene>
<evidence type="ECO:0000313" key="2">
    <source>
        <dbReference type="EMBL" id="AOW99963.1"/>
    </source>
</evidence>
<proteinExistence type="predicted"/>
<dbReference type="EMBL" id="CP017599">
    <property type="protein sequence ID" value="AOW99963.1"/>
    <property type="molecule type" value="Genomic_DNA"/>
</dbReference>
<sequence length="261" mass="28899">MVVVDSEKRTSAKTALRQVLAACGGNTKDEAVIAAINHLSQLNPTTTPTRHGELLDNEWLLISAPNFPGGEQLADGQYAYTLGRLAFNMFQPTGLKLVIDRVLQPVFLLGDGQQRSYDIVVEFTTVDESMPQIRGIVRNKGVCYPVSDWVLQVQFTGGILAPHPSTNLKDWQGIFADQSPSSQKSLTEKLMSGFLKLMFGLVPPQGMNPETGEVAFTMKRSPKGRLQILYLDEELRIVRGEKGTVLVCDIDRCDNKREFNS</sequence>
<dbReference type="RefSeq" id="WP_070392437.1">
    <property type="nucleotide sequence ID" value="NZ_CP017599.1"/>
</dbReference>
<feature type="domain" description="Plastid lipid-associated protein/fibrillin conserved" evidence="1">
    <location>
        <begin position="29"/>
        <end position="247"/>
    </location>
</feature>
<dbReference type="STRING" id="1458985.BJP34_11310"/>
<evidence type="ECO:0000313" key="3">
    <source>
        <dbReference type="Proteomes" id="UP000177870"/>
    </source>
</evidence>
<dbReference type="Pfam" id="PF04755">
    <property type="entry name" value="PAP_fibrillin"/>
    <property type="match status" value="1"/>
</dbReference>
<reference evidence="3" key="1">
    <citation type="submission" date="2016-10" db="EMBL/GenBank/DDBJ databases">
        <title>Comparative genomics uncovers the prolific and rare metabolic potential of the cyanobacterial genus Moorea.</title>
        <authorList>
            <person name="Leao T."/>
            <person name="Castelao G."/>
            <person name="Korobeynikov A."/>
            <person name="Monroe E.A."/>
            <person name="Podell S."/>
            <person name="Glukhov E."/>
            <person name="Allen E."/>
            <person name="Gerwick W.H."/>
            <person name="Gerwick L."/>
        </authorList>
    </citation>
    <scope>NUCLEOTIDE SEQUENCE [LARGE SCALE GENOMIC DNA]</scope>
    <source>
        <strain evidence="3">PAL-8-15-08-1</strain>
    </source>
</reference>
<dbReference type="KEGG" id="mpro:BJP34_11310"/>
<dbReference type="InterPro" id="IPR006843">
    <property type="entry name" value="PAP/fibrillin_dom"/>
</dbReference>
<organism evidence="2 3">
    <name type="scientific">Moorena producens PAL-8-15-08-1</name>
    <dbReference type="NCBI Taxonomy" id="1458985"/>
    <lineage>
        <taxon>Bacteria</taxon>
        <taxon>Bacillati</taxon>
        <taxon>Cyanobacteriota</taxon>
        <taxon>Cyanophyceae</taxon>
        <taxon>Coleofasciculales</taxon>
        <taxon>Coleofasciculaceae</taxon>
        <taxon>Moorena</taxon>
    </lineage>
</organism>
<evidence type="ECO:0000259" key="1">
    <source>
        <dbReference type="Pfam" id="PF04755"/>
    </source>
</evidence>
<dbReference type="AlphaFoldDB" id="A0A1D8TQW0"/>
<name>A0A1D8TQW0_9CYAN</name>
<accession>A0A1D8TQW0</accession>
<protein>
    <submittedName>
        <fullName evidence="2">Fimbrial protein</fullName>
    </submittedName>
</protein>
<dbReference type="OrthoDB" id="454050at2"/>
<dbReference type="Proteomes" id="UP000177870">
    <property type="component" value="Chromosome"/>
</dbReference>